<protein>
    <submittedName>
        <fullName evidence="2">F0F1-ATPase subunit, putative</fullName>
    </submittedName>
</protein>
<name>A0AA46AIP0_9CLOT</name>
<gene>
    <name evidence="2" type="ORF">SAMN06296020_104217</name>
</gene>
<keyword evidence="1" id="KW-0472">Membrane</keyword>
<sequence>MKRRKGSALQNLSLISYIGIAMVVPILAGVVGGRWLDERFGTKPVFLFILIVAGVLIGARNVYQLAMKDVDPPRSRRRE</sequence>
<evidence type="ECO:0000256" key="1">
    <source>
        <dbReference type="SAM" id="Phobius"/>
    </source>
</evidence>
<dbReference type="RefSeq" id="WP_283408879.1">
    <property type="nucleotide sequence ID" value="NZ_FXUF01000004.1"/>
</dbReference>
<dbReference type="Pfam" id="PF09527">
    <property type="entry name" value="ATPase_gene1"/>
    <property type="match status" value="1"/>
</dbReference>
<dbReference type="Proteomes" id="UP001158066">
    <property type="component" value="Unassembled WGS sequence"/>
</dbReference>
<keyword evidence="3" id="KW-1185">Reference proteome</keyword>
<evidence type="ECO:0000313" key="2">
    <source>
        <dbReference type="EMBL" id="SMP52331.1"/>
    </source>
</evidence>
<keyword evidence="1" id="KW-1133">Transmembrane helix</keyword>
<keyword evidence="1" id="KW-0812">Transmembrane</keyword>
<dbReference type="InterPro" id="IPR032820">
    <property type="entry name" value="ATPase_put"/>
</dbReference>
<comment type="caution">
    <text evidence="2">The sequence shown here is derived from an EMBL/GenBank/DDBJ whole genome shotgun (WGS) entry which is preliminary data.</text>
</comment>
<proteinExistence type="predicted"/>
<dbReference type="AlphaFoldDB" id="A0AA46AIP0"/>
<dbReference type="EMBL" id="FXUF01000004">
    <property type="protein sequence ID" value="SMP52331.1"/>
    <property type="molecule type" value="Genomic_DNA"/>
</dbReference>
<organism evidence="2 3">
    <name type="scientific">Anoxynatronum buryatiense</name>
    <dbReference type="NCBI Taxonomy" id="489973"/>
    <lineage>
        <taxon>Bacteria</taxon>
        <taxon>Bacillati</taxon>
        <taxon>Bacillota</taxon>
        <taxon>Clostridia</taxon>
        <taxon>Eubacteriales</taxon>
        <taxon>Clostridiaceae</taxon>
        <taxon>Anoxynatronum</taxon>
    </lineage>
</organism>
<reference evidence="2" key="1">
    <citation type="submission" date="2017-05" db="EMBL/GenBank/DDBJ databases">
        <authorList>
            <person name="Varghese N."/>
            <person name="Submissions S."/>
        </authorList>
    </citation>
    <scope>NUCLEOTIDE SEQUENCE</scope>
    <source>
        <strain evidence="2">Su22</strain>
    </source>
</reference>
<evidence type="ECO:0000313" key="3">
    <source>
        <dbReference type="Proteomes" id="UP001158066"/>
    </source>
</evidence>
<feature type="transmembrane region" description="Helical" evidence="1">
    <location>
        <begin position="45"/>
        <end position="63"/>
    </location>
</feature>
<feature type="transmembrane region" description="Helical" evidence="1">
    <location>
        <begin position="12"/>
        <end position="33"/>
    </location>
</feature>
<accession>A0AA46AIP0</accession>